<dbReference type="Proteomes" id="UP000299211">
    <property type="component" value="Unassembled WGS sequence"/>
</dbReference>
<organism evidence="3 4">
    <name type="scientific">Streptomyces avermitilis</name>
    <dbReference type="NCBI Taxonomy" id="33903"/>
    <lineage>
        <taxon>Bacteria</taxon>
        <taxon>Bacillati</taxon>
        <taxon>Actinomycetota</taxon>
        <taxon>Actinomycetes</taxon>
        <taxon>Kitasatosporales</taxon>
        <taxon>Streptomycetaceae</taxon>
        <taxon>Streptomyces</taxon>
    </lineage>
</organism>
<dbReference type="OMA" id="CAGPGHT"/>
<dbReference type="EMBL" id="BJHY01000001">
    <property type="protein sequence ID" value="GDY73886.1"/>
    <property type="molecule type" value="Genomic_DNA"/>
</dbReference>
<dbReference type="EMBL" id="BJHX01000001">
    <property type="protein sequence ID" value="GDY65890.1"/>
    <property type="molecule type" value="Genomic_DNA"/>
</dbReference>
<keyword evidence="1" id="KW-0732">Signal</keyword>
<dbReference type="GeneID" id="41542795"/>
<dbReference type="RefSeq" id="WP_010987109.1">
    <property type="nucleotide sequence ID" value="NZ_BAABTN010000008.1"/>
</dbReference>
<sequence length="189" mass="19555">MHARTTICAVVLLLAATACAGPGHTDEPDARPKQATAKPVPAAGALKIGVGHHWSDTDTDGSHISGTTTVMGYTQPAKGATLSDDVTDVPHPVWATLDVRLCADATSTTVMASQTPWSLGFPDGTRGRAPLFSGSGVPKPEYPTGSAAVRPGSCLRGKITFAVERGTRPDQVIYDVESRDPVGWAVPAA</sequence>
<reference evidence="3 4" key="1">
    <citation type="submission" date="2019-04" db="EMBL/GenBank/DDBJ databases">
        <title>Draft genome sequences of Streptomyces avermitilis ATCC 31267.</title>
        <authorList>
            <person name="Komaki H."/>
            <person name="Tamura T."/>
            <person name="Hosoyama A."/>
        </authorList>
    </citation>
    <scope>NUCLEOTIDE SEQUENCE [LARGE SCALE GENOMIC DNA]</scope>
    <source>
        <strain evidence="3 4">ATCC 31267</strain>
    </source>
</reference>
<dbReference type="Proteomes" id="UP000302139">
    <property type="component" value="Unassembled WGS sequence"/>
</dbReference>
<evidence type="ECO:0000313" key="5">
    <source>
        <dbReference type="Proteomes" id="UP000302139"/>
    </source>
</evidence>
<dbReference type="AlphaFoldDB" id="A0A4D4MQ73"/>
<proteinExistence type="predicted"/>
<feature type="signal peptide" evidence="1">
    <location>
        <begin position="1"/>
        <end position="20"/>
    </location>
</feature>
<accession>A0A4D4MQ73</accession>
<evidence type="ECO:0000256" key="1">
    <source>
        <dbReference type="SAM" id="SignalP"/>
    </source>
</evidence>
<evidence type="ECO:0000313" key="4">
    <source>
        <dbReference type="Proteomes" id="UP000299211"/>
    </source>
</evidence>
<evidence type="ECO:0000313" key="2">
    <source>
        <dbReference type="EMBL" id="GDY65890.1"/>
    </source>
</evidence>
<gene>
    <name evidence="2" type="ORF">SAV14893_052830</name>
    <name evidence="3" type="ORF">SAV31267_033710</name>
</gene>
<evidence type="ECO:0000313" key="3">
    <source>
        <dbReference type="EMBL" id="GDY73886.1"/>
    </source>
</evidence>
<name>A0A4D4MQ73_STRAX</name>
<dbReference type="PROSITE" id="PS51257">
    <property type="entry name" value="PROKAR_LIPOPROTEIN"/>
    <property type="match status" value="1"/>
</dbReference>
<protein>
    <recommendedName>
        <fullName evidence="6">Secreted protein</fullName>
    </recommendedName>
</protein>
<reference evidence="2 5" key="2">
    <citation type="submission" date="2019-04" db="EMBL/GenBank/DDBJ databases">
        <title>Draft genome sequences of Streptomyces avermitilis NBRC 14893.</title>
        <authorList>
            <person name="Komaki H."/>
            <person name="Tamura T."/>
            <person name="Hosoyama A."/>
        </authorList>
    </citation>
    <scope>NUCLEOTIDE SEQUENCE [LARGE SCALE GENOMIC DNA]</scope>
    <source>
        <strain evidence="2 5">NBRC 14893</strain>
    </source>
</reference>
<comment type="caution">
    <text evidence="3">The sequence shown here is derived from an EMBL/GenBank/DDBJ whole genome shotgun (WGS) entry which is preliminary data.</text>
</comment>
<evidence type="ECO:0008006" key="6">
    <source>
        <dbReference type="Google" id="ProtNLM"/>
    </source>
</evidence>
<feature type="chain" id="PRO_5036117935" description="Secreted protein" evidence="1">
    <location>
        <begin position="21"/>
        <end position="189"/>
    </location>
</feature>